<evidence type="ECO:0000259" key="1">
    <source>
        <dbReference type="Pfam" id="PF01261"/>
    </source>
</evidence>
<feature type="domain" description="Xylose isomerase-like TIM barrel" evidence="1">
    <location>
        <begin position="25"/>
        <end position="228"/>
    </location>
</feature>
<dbReference type="InterPro" id="IPR013022">
    <property type="entry name" value="Xyl_isomerase-like_TIM-brl"/>
</dbReference>
<gene>
    <name evidence="2" type="ORF">CL943_00725</name>
</gene>
<dbReference type="SUPFAM" id="SSF51658">
    <property type="entry name" value="Xylose isomerase-like"/>
    <property type="match status" value="1"/>
</dbReference>
<evidence type="ECO:0000313" key="3">
    <source>
        <dbReference type="Proteomes" id="UP000226592"/>
    </source>
</evidence>
<name>A0A2D6M060_9ARCH</name>
<organism evidence="2 3">
    <name type="scientific">Candidatus Iainarchaeum sp</name>
    <dbReference type="NCBI Taxonomy" id="3101447"/>
    <lineage>
        <taxon>Archaea</taxon>
        <taxon>Candidatus Iainarchaeota</taxon>
        <taxon>Candidatus Iainarchaeia</taxon>
        <taxon>Candidatus Iainarchaeales</taxon>
        <taxon>Candidatus Iainarchaeaceae</taxon>
        <taxon>Candidatus Iainarchaeum</taxon>
    </lineage>
</organism>
<comment type="caution">
    <text evidence="2">The sequence shown here is derived from an EMBL/GenBank/DDBJ whole genome shotgun (WGS) entry which is preliminary data.</text>
</comment>
<sequence>MTNLVGLSTTYFAIQGKNIYDSVESVLDMGFNTVELGAAHSYEQDVWSTVKKIRGDFSGTNFTVHGLFPPQEEKFWFNPSIGLTSLNKKTIEALFKAAEITEAKVVGIHPGFLNKVGFGGARSGFAMPTIGEEISREKAVKGLEEVVSFALPKAREIGCDFAIESIPNEPLKATLFHAQDFQKLFEKFSGLGLLLDVGHAMVSGNIEELLLLVDKVREMHIHHFPGITPGNSLNDHKAFTSIEQLSFLEKVPQVKNIPLIFEHGNDVSKKEIVFEKKLVEQILE</sequence>
<accession>A0A2D6M060</accession>
<protein>
    <recommendedName>
        <fullName evidence="1">Xylose isomerase-like TIM barrel domain-containing protein</fullName>
    </recommendedName>
</protein>
<dbReference type="EMBL" id="NZBU01000002">
    <property type="protein sequence ID" value="MAG21815.1"/>
    <property type="molecule type" value="Genomic_DNA"/>
</dbReference>
<dbReference type="AlphaFoldDB" id="A0A2D6M060"/>
<dbReference type="InterPro" id="IPR036237">
    <property type="entry name" value="Xyl_isomerase-like_sf"/>
</dbReference>
<reference evidence="3" key="1">
    <citation type="submission" date="2017-09" db="EMBL/GenBank/DDBJ databases">
        <title>The Reconstruction of 2,631 Draft Metagenome-Assembled Genomes from the Global Oceans.</title>
        <authorList>
            <person name="Tully B.J."/>
            <person name="Graham E.D."/>
            <person name="Heidelberg J.F."/>
        </authorList>
    </citation>
    <scope>NUCLEOTIDE SEQUENCE [LARGE SCALE GENOMIC DNA]</scope>
</reference>
<dbReference type="Proteomes" id="UP000226592">
    <property type="component" value="Unassembled WGS sequence"/>
</dbReference>
<dbReference type="Pfam" id="PF01261">
    <property type="entry name" value="AP_endonuc_2"/>
    <property type="match status" value="1"/>
</dbReference>
<dbReference type="Gene3D" id="3.20.20.150">
    <property type="entry name" value="Divalent-metal-dependent TIM barrel enzymes"/>
    <property type="match status" value="1"/>
</dbReference>
<proteinExistence type="predicted"/>
<evidence type="ECO:0000313" key="2">
    <source>
        <dbReference type="EMBL" id="MAG21815.1"/>
    </source>
</evidence>